<dbReference type="GO" id="GO:0005634">
    <property type="term" value="C:nucleus"/>
    <property type="evidence" value="ECO:0007669"/>
    <property type="project" value="UniProtKB-SubCell"/>
</dbReference>
<dbReference type="CDD" id="cd12148">
    <property type="entry name" value="fungal_TF_MHR"/>
    <property type="match status" value="1"/>
</dbReference>
<feature type="domain" description="Zn(2)-C6 fungal-type" evidence="4">
    <location>
        <begin position="29"/>
        <end position="60"/>
    </location>
</feature>
<dbReference type="PANTHER" id="PTHR31001:SF40">
    <property type="entry name" value="ZN(II)2CYS6 TRANSCRIPTION FACTOR (EUROFUNG)"/>
    <property type="match status" value="1"/>
</dbReference>
<organism evidence="5 6">
    <name type="scientific">Fusarium pseudocircinatum</name>
    <dbReference type="NCBI Taxonomy" id="56676"/>
    <lineage>
        <taxon>Eukaryota</taxon>
        <taxon>Fungi</taxon>
        <taxon>Dikarya</taxon>
        <taxon>Ascomycota</taxon>
        <taxon>Pezizomycotina</taxon>
        <taxon>Sordariomycetes</taxon>
        <taxon>Hypocreomycetidae</taxon>
        <taxon>Hypocreales</taxon>
        <taxon>Nectriaceae</taxon>
        <taxon>Fusarium</taxon>
        <taxon>Fusarium fujikuroi species complex</taxon>
    </lineage>
</organism>
<comment type="caution">
    <text evidence="5">The sequence shown here is derived from an EMBL/GenBank/DDBJ whole genome shotgun (WGS) entry which is preliminary data.</text>
</comment>
<evidence type="ECO:0000259" key="4">
    <source>
        <dbReference type="PROSITE" id="PS50048"/>
    </source>
</evidence>
<dbReference type="AlphaFoldDB" id="A0A8H5PA01"/>
<dbReference type="EMBL" id="JAAOAS010000116">
    <property type="protein sequence ID" value="KAF5592815.1"/>
    <property type="molecule type" value="Genomic_DNA"/>
</dbReference>
<dbReference type="Pfam" id="PF04082">
    <property type="entry name" value="Fungal_trans"/>
    <property type="match status" value="1"/>
</dbReference>
<dbReference type="GO" id="GO:0006351">
    <property type="term" value="P:DNA-templated transcription"/>
    <property type="evidence" value="ECO:0007669"/>
    <property type="project" value="InterPro"/>
</dbReference>
<proteinExistence type="predicted"/>
<dbReference type="InterPro" id="IPR036864">
    <property type="entry name" value="Zn2-C6_fun-type_DNA-bd_sf"/>
</dbReference>
<dbReference type="InterPro" id="IPR007219">
    <property type="entry name" value="XnlR_reg_dom"/>
</dbReference>
<keyword evidence="2" id="KW-0479">Metal-binding</keyword>
<dbReference type="SMART" id="SM00066">
    <property type="entry name" value="GAL4"/>
    <property type="match status" value="1"/>
</dbReference>
<evidence type="ECO:0000256" key="2">
    <source>
        <dbReference type="ARBA" id="ARBA00022723"/>
    </source>
</evidence>
<evidence type="ECO:0000313" key="6">
    <source>
        <dbReference type="Proteomes" id="UP000546213"/>
    </source>
</evidence>
<dbReference type="GO" id="GO:0008270">
    <property type="term" value="F:zinc ion binding"/>
    <property type="evidence" value="ECO:0007669"/>
    <property type="project" value="InterPro"/>
</dbReference>
<accession>A0A8H5PA01</accession>
<dbReference type="Proteomes" id="UP000546213">
    <property type="component" value="Unassembled WGS sequence"/>
</dbReference>
<sequence length="645" mass="73025">MTNESLAGHITKFRVSQTPRIKRNRPAVSCSTCRTRKQKCDRQQPCGPCLKRGVQDSCRLDSNPRPPSASLANRGDSRVQNELRQMQSLLQSMLSQPNQDQAAASCDTLAAGMDRIRQAINDRAVTAPQVNQLPDIVFGYLAEATPEDVLAALPPRQESDEIVLTYLNARHIAVPFIHIHQFCRQYESFWSNPESANLLWASILFSVLAVGTILPDDRHKNYQSSAFISISARCLVSGQYSTATEFSVEALAMHLHARCFHQVDNDINLSQLHALTVRIAQQRGYHVDGDDFLQALSPFQVEMRRRVWYYLQYYDVLLSLEHGLPPVIHEDMYSISHPTNATDDEFDEESKVVFSSPVTEAHATLPCVYMSQLLPILRRIICHALGFKTCNYRDALFLKSQLETWYRSIPPYLRVYSVKDTCLATTTFTALQRVLFQLIYNTGIALIYRPFLNIMSLENRYCDIALDVSRKNALRSIEVYIEVDQEMQKGGRFHNDPQVKANLPVNDFFITMIMAPLEFFGCPNLPQSQKGYIVHTLETAARLWPTRSCVSSYALESSRLLQVILADIYSSTSIERPLHPDCSTSNKEGALLQCFGTCESRNGDFYDFDNFTWNIAATSDWGSVNLLTGCEEFDKSITEESIIGV</sequence>
<protein>
    <submittedName>
        <fullName evidence="5">Transcription activator acu-15</fullName>
    </submittedName>
</protein>
<dbReference type="GO" id="GO:0003677">
    <property type="term" value="F:DNA binding"/>
    <property type="evidence" value="ECO:0007669"/>
    <property type="project" value="InterPro"/>
</dbReference>
<dbReference type="InterPro" id="IPR001138">
    <property type="entry name" value="Zn2Cys6_DnaBD"/>
</dbReference>
<keyword evidence="6" id="KW-1185">Reference proteome</keyword>
<dbReference type="InterPro" id="IPR050613">
    <property type="entry name" value="Sec_Metabolite_Reg"/>
</dbReference>
<dbReference type="CDD" id="cd00067">
    <property type="entry name" value="GAL4"/>
    <property type="match status" value="1"/>
</dbReference>
<reference evidence="5 6" key="1">
    <citation type="submission" date="2020-05" db="EMBL/GenBank/DDBJ databases">
        <title>Identification and distribution of gene clusters putatively required for synthesis of sphingolipid metabolism inhibitors in phylogenetically diverse species of the filamentous fungus Fusarium.</title>
        <authorList>
            <person name="Kim H.-S."/>
            <person name="Busman M."/>
            <person name="Brown D.W."/>
            <person name="Divon H."/>
            <person name="Uhlig S."/>
            <person name="Proctor R.H."/>
        </authorList>
    </citation>
    <scope>NUCLEOTIDE SEQUENCE [LARGE SCALE GENOMIC DNA]</scope>
    <source>
        <strain evidence="5 6">NRRL 36939</strain>
    </source>
</reference>
<evidence type="ECO:0000256" key="3">
    <source>
        <dbReference type="ARBA" id="ARBA00023242"/>
    </source>
</evidence>
<evidence type="ECO:0000313" key="5">
    <source>
        <dbReference type="EMBL" id="KAF5592815.1"/>
    </source>
</evidence>
<gene>
    <name evidence="5" type="ORF">FPCIR_5498</name>
</gene>
<evidence type="ECO:0000256" key="1">
    <source>
        <dbReference type="ARBA" id="ARBA00004123"/>
    </source>
</evidence>
<dbReference type="PANTHER" id="PTHR31001">
    <property type="entry name" value="UNCHARACTERIZED TRANSCRIPTIONAL REGULATORY PROTEIN"/>
    <property type="match status" value="1"/>
</dbReference>
<dbReference type="Gene3D" id="4.10.240.10">
    <property type="entry name" value="Zn(2)-C6 fungal-type DNA-binding domain"/>
    <property type="match status" value="1"/>
</dbReference>
<dbReference type="SMART" id="SM00906">
    <property type="entry name" value="Fungal_trans"/>
    <property type="match status" value="1"/>
</dbReference>
<keyword evidence="3" id="KW-0539">Nucleus</keyword>
<dbReference type="OrthoDB" id="187139at2759"/>
<dbReference type="Pfam" id="PF00172">
    <property type="entry name" value="Zn_clus"/>
    <property type="match status" value="1"/>
</dbReference>
<dbReference type="PROSITE" id="PS00463">
    <property type="entry name" value="ZN2_CY6_FUNGAL_1"/>
    <property type="match status" value="1"/>
</dbReference>
<comment type="subcellular location">
    <subcellularLocation>
        <location evidence="1">Nucleus</location>
    </subcellularLocation>
</comment>
<dbReference type="SUPFAM" id="SSF57701">
    <property type="entry name" value="Zn2/Cys6 DNA-binding domain"/>
    <property type="match status" value="1"/>
</dbReference>
<name>A0A8H5PA01_9HYPO</name>
<dbReference type="GO" id="GO:0000981">
    <property type="term" value="F:DNA-binding transcription factor activity, RNA polymerase II-specific"/>
    <property type="evidence" value="ECO:0007669"/>
    <property type="project" value="InterPro"/>
</dbReference>
<dbReference type="PROSITE" id="PS50048">
    <property type="entry name" value="ZN2_CY6_FUNGAL_2"/>
    <property type="match status" value="1"/>
</dbReference>